<sequence>YALDTHSWSQEGMDEPGWKNVYTQRAPAFPASFKIQHTIAGDVLADANSMTIYRYLCGDDSQDQLACDHPDDTQVFRLAMCGGGDPQRCREHWRYIEAGDAEMGSSRTWNVISIDPDTGDKAESEHEGAIRVWAYRDRPVYTYGGDTKPGDTHGGGTGEWRGQRNGLRTFWVRDDYMGGTIRN</sequence>
<dbReference type="AlphaFoldDB" id="A0A382LPQ6"/>
<protein>
    <submittedName>
        <fullName evidence="1">Uncharacterized protein</fullName>
    </submittedName>
</protein>
<reference evidence="1" key="1">
    <citation type="submission" date="2018-05" db="EMBL/GenBank/DDBJ databases">
        <authorList>
            <person name="Lanie J.A."/>
            <person name="Ng W.-L."/>
            <person name="Kazmierczak K.M."/>
            <person name="Andrzejewski T.M."/>
            <person name="Davidsen T.M."/>
            <person name="Wayne K.J."/>
            <person name="Tettelin H."/>
            <person name="Glass J.I."/>
            <person name="Rusch D."/>
            <person name="Podicherti R."/>
            <person name="Tsui H.-C.T."/>
            <person name="Winkler M.E."/>
        </authorList>
    </citation>
    <scope>NUCLEOTIDE SEQUENCE</scope>
</reference>
<feature type="non-terminal residue" evidence="1">
    <location>
        <position position="1"/>
    </location>
</feature>
<proteinExistence type="predicted"/>
<name>A0A382LPQ6_9ZZZZ</name>
<gene>
    <name evidence="1" type="ORF">METZ01_LOCUS289936</name>
</gene>
<dbReference type="InterPro" id="IPR005297">
    <property type="entry name" value="Lipoprotein_repeat"/>
</dbReference>
<accession>A0A382LPQ6</accession>
<evidence type="ECO:0000313" key="1">
    <source>
        <dbReference type="EMBL" id="SVC37082.1"/>
    </source>
</evidence>
<dbReference type="EMBL" id="UINC01087593">
    <property type="protein sequence ID" value="SVC37082.1"/>
    <property type="molecule type" value="Genomic_DNA"/>
</dbReference>
<dbReference type="Pfam" id="PF03640">
    <property type="entry name" value="Lipoprotein_15"/>
    <property type="match status" value="1"/>
</dbReference>
<organism evidence="1">
    <name type="scientific">marine metagenome</name>
    <dbReference type="NCBI Taxonomy" id="408172"/>
    <lineage>
        <taxon>unclassified sequences</taxon>
        <taxon>metagenomes</taxon>
        <taxon>ecological metagenomes</taxon>
    </lineage>
</organism>